<gene>
    <name evidence="6" type="ORF">PC113_g23079</name>
    <name evidence="7" type="ORF">PC115_g20889</name>
    <name evidence="8" type="ORF">PC118_g21021</name>
    <name evidence="9" type="ORF">PC129_g23014</name>
</gene>
<dbReference type="Proteomes" id="UP000735874">
    <property type="component" value="Unassembled WGS sequence"/>
</dbReference>
<evidence type="ECO:0000256" key="1">
    <source>
        <dbReference type="ARBA" id="ARBA00004613"/>
    </source>
</evidence>
<dbReference type="AlphaFoldDB" id="A0A8T1JI26"/>
<dbReference type="EMBL" id="RCML01001363">
    <property type="protein sequence ID" value="KAG2963192.1"/>
    <property type="molecule type" value="Genomic_DNA"/>
</dbReference>
<evidence type="ECO:0000256" key="3">
    <source>
        <dbReference type="ARBA" id="ARBA00022525"/>
    </source>
</evidence>
<evidence type="ECO:0000256" key="4">
    <source>
        <dbReference type="ARBA" id="ARBA00022729"/>
    </source>
</evidence>
<name>A0A8T1JI26_9STRA</name>
<proteinExistence type="inferred from homology"/>
<comment type="subcellular location">
    <subcellularLocation>
        <location evidence="1 5">Secreted</location>
    </subcellularLocation>
</comment>
<comment type="function">
    <text evidence="5">Effector that suppresses plant defense responses during pathogen infection.</text>
</comment>
<organism evidence="6 10">
    <name type="scientific">Phytophthora cactorum</name>
    <dbReference type="NCBI Taxonomy" id="29920"/>
    <lineage>
        <taxon>Eukaryota</taxon>
        <taxon>Sar</taxon>
        <taxon>Stramenopiles</taxon>
        <taxon>Oomycota</taxon>
        <taxon>Peronosporomycetes</taxon>
        <taxon>Peronosporales</taxon>
        <taxon>Peronosporaceae</taxon>
        <taxon>Phytophthora</taxon>
    </lineage>
</organism>
<evidence type="ECO:0000313" key="8">
    <source>
        <dbReference type="EMBL" id="KAG2963192.1"/>
    </source>
</evidence>
<feature type="chain" id="PRO_5044948342" description="RxLR effector protein" evidence="5">
    <location>
        <begin position="23"/>
        <end position="129"/>
    </location>
</feature>
<keyword evidence="3 5" id="KW-0964">Secreted</keyword>
<evidence type="ECO:0000313" key="6">
    <source>
        <dbReference type="EMBL" id="KAG2816513.1"/>
    </source>
</evidence>
<dbReference type="EMBL" id="RCMI01001389">
    <property type="protein sequence ID" value="KAG2885792.1"/>
    <property type="molecule type" value="Genomic_DNA"/>
</dbReference>
<dbReference type="EMBL" id="RCMG01001988">
    <property type="protein sequence ID" value="KAG2816513.1"/>
    <property type="molecule type" value="Genomic_DNA"/>
</dbReference>
<reference evidence="6" key="1">
    <citation type="submission" date="2018-10" db="EMBL/GenBank/DDBJ databases">
        <title>Effector identification in a new, highly contiguous assembly of the strawberry crown rot pathogen Phytophthora cactorum.</title>
        <authorList>
            <person name="Armitage A.D."/>
            <person name="Nellist C.F."/>
            <person name="Bates H."/>
            <person name="Vickerstaff R.J."/>
            <person name="Harrison R.J."/>
        </authorList>
    </citation>
    <scope>NUCLEOTIDE SEQUENCE</scope>
    <source>
        <strain evidence="6">15-7</strain>
        <strain evidence="7">4032</strain>
        <strain evidence="8">P415</strain>
        <strain evidence="9">P421</strain>
    </source>
</reference>
<evidence type="ECO:0000313" key="10">
    <source>
        <dbReference type="Proteomes" id="UP000735874"/>
    </source>
</evidence>
<evidence type="ECO:0000313" key="7">
    <source>
        <dbReference type="EMBL" id="KAG2885792.1"/>
    </source>
</evidence>
<comment type="similarity">
    <text evidence="2 5">Belongs to the RxLR effector family.</text>
</comment>
<dbReference type="Pfam" id="PF16810">
    <property type="entry name" value="RXLR"/>
    <property type="match status" value="1"/>
</dbReference>
<feature type="signal peptide" evidence="5">
    <location>
        <begin position="1"/>
        <end position="22"/>
    </location>
</feature>
<dbReference type="Proteomes" id="UP000774804">
    <property type="component" value="Unassembled WGS sequence"/>
</dbReference>
<comment type="caution">
    <text evidence="6">The sequence shown here is derived from an EMBL/GenBank/DDBJ whole genome shotgun (WGS) entry which is preliminary data.</text>
</comment>
<evidence type="ECO:0000313" key="9">
    <source>
        <dbReference type="EMBL" id="KAG3203182.1"/>
    </source>
</evidence>
<dbReference type="Proteomes" id="UP000760860">
    <property type="component" value="Unassembled WGS sequence"/>
</dbReference>
<sequence length="129" mass="14490">MRVLYLVLVATVADLVHSPASAFLTTTAADTKQTVTSLLAPGLVGGQNKDLNMRSLRTHPMEDDNVEDSHNDEERGISDMASWLKYKAGKMNPKQLYKYLGLEGLGEKAREHPNFLKYLKKSAQWRNNQ</sequence>
<accession>A0A8T1JI26</accession>
<dbReference type="EMBL" id="RCMV01002380">
    <property type="protein sequence ID" value="KAG3203182.1"/>
    <property type="molecule type" value="Genomic_DNA"/>
</dbReference>
<dbReference type="InterPro" id="IPR031825">
    <property type="entry name" value="RXLR"/>
</dbReference>
<evidence type="ECO:0000256" key="5">
    <source>
        <dbReference type="RuleBase" id="RU367124"/>
    </source>
</evidence>
<keyword evidence="4 5" id="KW-0732">Signal</keyword>
<protein>
    <recommendedName>
        <fullName evidence="5">RxLR effector protein</fullName>
    </recommendedName>
</protein>
<dbReference type="Proteomes" id="UP000697107">
    <property type="component" value="Unassembled WGS sequence"/>
</dbReference>
<comment type="domain">
    <text evidence="5">The RxLR-dEER motif acts to carry the protein into the host cell cytoplasm through binding to cell surface phosphatidylinositol-3-phosphate.</text>
</comment>
<evidence type="ECO:0000256" key="2">
    <source>
        <dbReference type="ARBA" id="ARBA00010400"/>
    </source>
</evidence>